<dbReference type="EMBL" id="BFAD01000002">
    <property type="protein sequence ID" value="GBE80136.1"/>
    <property type="molecule type" value="Genomic_DNA"/>
</dbReference>
<name>A0A401GD76_9APHY</name>
<dbReference type="InParanoid" id="A0A401GD76"/>
<organism evidence="1 2">
    <name type="scientific">Sparassis crispa</name>
    <dbReference type="NCBI Taxonomy" id="139825"/>
    <lineage>
        <taxon>Eukaryota</taxon>
        <taxon>Fungi</taxon>
        <taxon>Dikarya</taxon>
        <taxon>Basidiomycota</taxon>
        <taxon>Agaricomycotina</taxon>
        <taxon>Agaricomycetes</taxon>
        <taxon>Polyporales</taxon>
        <taxon>Sparassidaceae</taxon>
        <taxon>Sparassis</taxon>
    </lineage>
</organism>
<proteinExistence type="predicted"/>
<keyword evidence="2" id="KW-1185">Reference proteome</keyword>
<evidence type="ECO:0000313" key="1">
    <source>
        <dbReference type="EMBL" id="GBE80136.1"/>
    </source>
</evidence>
<accession>A0A401GD76</accession>
<reference evidence="1 2" key="1">
    <citation type="journal article" date="2018" name="Sci. Rep.">
        <title>Genome sequence of the cauliflower mushroom Sparassis crispa (Hanabiratake) and its association with beneficial usage.</title>
        <authorList>
            <person name="Kiyama R."/>
            <person name="Furutani Y."/>
            <person name="Kawaguchi K."/>
            <person name="Nakanishi T."/>
        </authorList>
    </citation>
    <scope>NUCLEOTIDE SEQUENCE [LARGE SCALE GENOMIC DNA]</scope>
</reference>
<dbReference type="OrthoDB" id="3295430at2759"/>
<dbReference type="Proteomes" id="UP000287166">
    <property type="component" value="Unassembled WGS sequence"/>
</dbReference>
<dbReference type="RefSeq" id="XP_027611049.1">
    <property type="nucleotide sequence ID" value="XM_027755248.1"/>
</dbReference>
<dbReference type="GeneID" id="38777053"/>
<evidence type="ECO:0000313" key="2">
    <source>
        <dbReference type="Proteomes" id="UP000287166"/>
    </source>
</evidence>
<gene>
    <name evidence="1" type="ORF">SCP_0213390</name>
</gene>
<protein>
    <submittedName>
        <fullName evidence="1">Uncharacterized protein</fullName>
    </submittedName>
</protein>
<comment type="caution">
    <text evidence="1">The sequence shown here is derived from an EMBL/GenBank/DDBJ whole genome shotgun (WGS) entry which is preliminary data.</text>
</comment>
<dbReference type="AlphaFoldDB" id="A0A401GD76"/>
<sequence length="110" mass="12486">MRMLPQCHTPEDERQLRKFQKMVGLGRNPVIMVSCDGPEPARYKTMETPDFLIEWSILSFTEHSMSGELTVEKLLASYDGPEMPDVQSLSLEDTPKLLVTAKTEVDDKIS</sequence>